<sequence>MTVNFSRENILQVAGDMWQNHQQHKVWAFFGEMGAGKTTFIHALCDVLQVKDAVSSPTFAIVNEYKSGMAGSIYHMDWYRLKDEEEAIQAGIEDCLLSGHLCLVEWPGKAPGLLPDDTLRIYLSLVDENTRSMYTDTGDAQSSER</sequence>
<dbReference type="InterPro" id="IPR027417">
    <property type="entry name" value="P-loop_NTPase"/>
</dbReference>
<keyword evidence="7" id="KW-0547">Nucleotide-binding</keyword>
<dbReference type="AlphaFoldDB" id="A0A931GX03"/>
<dbReference type="GO" id="GO:0005737">
    <property type="term" value="C:cytoplasm"/>
    <property type="evidence" value="ECO:0007669"/>
    <property type="project" value="UniProtKB-SubCell"/>
</dbReference>
<comment type="subcellular location">
    <subcellularLocation>
        <location evidence="1">Cytoplasm</location>
    </subcellularLocation>
</comment>
<keyword evidence="9" id="KW-0460">Magnesium</keyword>
<keyword evidence="6" id="KW-0479">Metal-binding</keyword>
<keyword evidence="8" id="KW-0067">ATP-binding</keyword>
<evidence type="ECO:0000256" key="4">
    <source>
        <dbReference type="ARBA" id="ARBA00022490"/>
    </source>
</evidence>
<evidence type="ECO:0000256" key="8">
    <source>
        <dbReference type="ARBA" id="ARBA00022840"/>
    </source>
</evidence>
<keyword evidence="5" id="KW-0819">tRNA processing</keyword>
<evidence type="ECO:0000256" key="1">
    <source>
        <dbReference type="ARBA" id="ARBA00004496"/>
    </source>
</evidence>
<keyword evidence="12" id="KW-1185">Reference proteome</keyword>
<evidence type="ECO:0000256" key="7">
    <source>
        <dbReference type="ARBA" id="ARBA00022741"/>
    </source>
</evidence>
<keyword evidence="4" id="KW-0963">Cytoplasm</keyword>
<evidence type="ECO:0000256" key="5">
    <source>
        <dbReference type="ARBA" id="ARBA00022694"/>
    </source>
</evidence>
<evidence type="ECO:0000256" key="10">
    <source>
        <dbReference type="ARBA" id="ARBA00032441"/>
    </source>
</evidence>
<comment type="similarity">
    <text evidence="2">Belongs to the TsaE family.</text>
</comment>
<evidence type="ECO:0000313" key="11">
    <source>
        <dbReference type="EMBL" id="MBG9374804.1"/>
    </source>
</evidence>
<dbReference type="PANTHER" id="PTHR33540">
    <property type="entry name" value="TRNA THREONYLCARBAMOYLADENOSINE BIOSYNTHESIS PROTEIN TSAE"/>
    <property type="match status" value="1"/>
</dbReference>
<dbReference type="SUPFAM" id="SSF52540">
    <property type="entry name" value="P-loop containing nucleoside triphosphate hydrolases"/>
    <property type="match status" value="1"/>
</dbReference>
<dbReference type="NCBIfam" id="TIGR00150">
    <property type="entry name" value="T6A_YjeE"/>
    <property type="match status" value="1"/>
</dbReference>
<dbReference type="RefSeq" id="WP_196988897.1">
    <property type="nucleotide sequence ID" value="NZ_JADWYR010000001.1"/>
</dbReference>
<evidence type="ECO:0000256" key="6">
    <source>
        <dbReference type="ARBA" id="ARBA00022723"/>
    </source>
</evidence>
<dbReference type="PANTHER" id="PTHR33540:SF2">
    <property type="entry name" value="TRNA THREONYLCARBAMOYLADENOSINE BIOSYNTHESIS PROTEIN TSAE"/>
    <property type="match status" value="1"/>
</dbReference>
<dbReference type="GO" id="GO:0005524">
    <property type="term" value="F:ATP binding"/>
    <property type="evidence" value="ECO:0007669"/>
    <property type="project" value="UniProtKB-KW"/>
</dbReference>
<protein>
    <recommendedName>
        <fullName evidence="3">tRNA threonylcarbamoyladenosine biosynthesis protein TsaE</fullName>
    </recommendedName>
    <alternativeName>
        <fullName evidence="10">t(6)A37 threonylcarbamoyladenosine biosynthesis protein TsaE</fullName>
    </alternativeName>
</protein>
<dbReference type="EMBL" id="JADWYR010000001">
    <property type="protein sequence ID" value="MBG9374804.1"/>
    <property type="molecule type" value="Genomic_DNA"/>
</dbReference>
<dbReference type="Pfam" id="PF02367">
    <property type="entry name" value="TsaE"/>
    <property type="match status" value="1"/>
</dbReference>
<dbReference type="Proteomes" id="UP000628448">
    <property type="component" value="Unassembled WGS sequence"/>
</dbReference>
<evidence type="ECO:0000256" key="9">
    <source>
        <dbReference type="ARBA" id="ARBA00022842"/>
    </source>
</evidence>
<reference evidence="11" key="1">
    <citation type="submission" date="2020-11" db="EMBL/GenBank/DDBJ databases">
        <title>Bacterial whole genome sequence for Panacibacter sp. DH6.</title>
        <authorList>
            <person name="Le V."/>
            <person name="Ko S."/>
            <person name="Ahn C.-Y."/>
            <person name="Oh H.-M."/>
        </authorList>
    </citation>
    <scope>NUCLEOTIDE SEQUENCE</scope>
    <source>
        <strain evidence="11">DH6</strain>
    </source>
</reference>
<comment type="caution">
    <text evidence="11">The sequence shown here is derived from an EMBL/GenBank/DDBJ whole genome shotgun (WGS) entry which is preliminary data.</text>
</comment>
<dbReference type="GO" id="GO:0002949">
    <property type="term" value="P:tRNA threonylcarbamoyladenosine modification"/>
    <property type="evidence" value="ECO:0007669"/>
    <property type="project" value="InterPro"/>
</dbReference>
<evidence type="ECO:0000313" key="12">
    <source>
        <dbReference type="Proteomes" id="UP000628448"/>
    </source>
</evidence>
<gene>
    <name evidence="11" type="primary">tsaE</name>
    <name evidence="11" type="ORF">I5907_01045</name>
</gene>
<dbReference type="Gene3D" id="3.40.50.300">
    <property type="entry name" value="P-loop containing nucleotide triphosphate hydrolases"/>
    <property type="match status" value="1"/>
</dbReference>
<dbReference type="GO" id="GO:0046872">
    <property type="term" value="F:metal ion binding"/>
    <property type="evidence" value="ECO:0007669"/>
    <property type="project" value="UniProtKB-KW"/>
</dbReference>
<evidence type="ECO:0000256" key="3">
    <source>
        <dbReference type="ARBA" id="ARBA00019010"/>
    </source>
</evidence>
<organism evidence="11 12">
    <name type="scientific">Panacibacter microcysteis</name>
    <dbReference type="NCBI Taxonomy" id="2793269"/>
    <lineage>
        <taxon>Bacteria</taxon>
        <taxon>Pseudomonadati</taxon>
        <taxon>Bacteroidota</taxon>
        <taxon>Chitinophagia</taxon>
        <taxon>Chitinophagales</taxon>
        <taxon>Chitinophagaceae</taxon>
        <taxon>Panacibacter</taxon>
    </lineage>
</organism>
<accession>A0A931GX03</accession>
<evidence type="ECO:0000256" key="2">
    <source>
        <dbReference type="ARBA" id="ARBA00007599"/>
    </source>
</evidence>
<name>A0A931GX03_9BACT</name>
<proteinExistence type="inferred from homology"/>
<dbReference type="InterPro" id="IPR003442">
    <property type="entry name" value="T6A_TsaE"/>
</dbReference>